<organism evidence="3 4">
    <name type="scientific">Coemansia asiatica</name>
    <dbReference type="NCBI Taxonomy" id="1052880"/>
    <lineage>
        <taxon>Eukaryota</taxon>
        <taxon>Fungi</taxon>
        <taxon>Fungi incertae sedis</taxon>
        <taxon>Zoopagomycota</taxon>
        <taxon>Kickxellomycotina</taxon>
        <taxon>Kickxellomycetes</taxon>
        <taxon>Kickxellales</taxon>
        <taxon>Kickxellaceae</taxon>
        <taxon>Coemansia</taxon>
    </lineage>
</organism>
<gene>
    <name evidence="3" type="primary">MSH6_2</name>
    <name evidence="3" type="ORF">LPJ64_000391</name>
</gene>
<accession>A0A9W8CN44</accession>
<comment type="caution">
    <text evidence="3">The sequence shown here is derived from an EMBL/GenBank/DDBJ whole genome shotgun (WGS) entry which is preliminary data.</text>
</comment>
<feature type="domain" description="DNA mismatch repair protein MutS-like N-terminal" evidence="2">
    <location>
        <begin position="310"/>
        <end position="337"/>
    </location>
</feature>
<feature type="region of interest" description="Disordered" evidence="1">
    <location>
        <begin position="70"/>
        <end position="245"/>
    </location>
</feature>
<dbReference type="InterPro" id="IPR007695">
    <property type="entry name" value="DNA_mismatch_repair_MutS-lik_N"/>
</dbReference>
<evidence type="ECO:0000313" key="3">
    <source>
        <dbReference type="EMBL" id="KAJ1648338.1"/>
    </source>
</evidence>
<feature type="compositionally biased region" description="Acidic residues" evidence="1">
    <location>
        <begin position="101"/>
        <end position="121"/>
    </location>
</feature>
<dbReference type="InterPro" id="IPR016151">
    <property type="entry name" value="DNA_mismatch_repair_MutS_N"/>
</dbReference>
<evidence type="ECO:0000313" key="4">
    <source>
        <dbReference type="Proteomes" id="UP001145021"/>
    </source>
</evidence>
<feature type="compositionally biased region" description="Polar residues" evidence="1">
    <location>
        <begin position="123"/>
        <end position="132"/>
    </location>
</feature>
<keyword evidence="4" id="KW-1185">Reference proteome</keyword>
<dbReference type="Proteomes" id="UP001145021">
    <property type="component" value="Unassembled WGS sequence"/>
</dbReference>
<dbReference type="AlphaFoldDB" id="A0A9W8CN44"/>
<dbReference type="GO" id="GO:0030983">
    <property type="term" value="F:mismatched DNA binding"/>
    <property type="evidence" value="ECO:0007669"/>
    <property type="project" value="InterPro"/>
</dbReference>
<feature type="compositionally biased region" description="Acidic residues" evidence="1">
    <location>
        <begin position="142"/>
        <end position="152"/>
    </location>
</feature>
<dbReference type="Gene3D" id="3.40.1170.10">
    <property type="entry name" value="DNA repair protein MutS, domain I"/>
    <property type="match status" value="1"/>
</dbReference>
<proteinExistence type="predicted"/>
<sequence length="337" mass="37053">MTPANNISSTPKSARTQTSIFSFFNTPKKDKTKTAAAKLGSALKKDSQDELLAQADDLMDDVMLAEIETVEHKTAKNSARPTATPGGQKRKIKAAVHYKDDEDSDTGSDRENDDDNDDDYSPENGQPKNASATRRVRAVLDGSDDDDDDDMVDAAATSSESEAEAVSDMPSSSSSSPLVGRRAKPRTLRRGSRAERSPSTKTPDLKRMRLSNAGASASSDGPSLMSLLGGRQRPPVTPTVERTASSLSALSVATAEDNKRQRASNFAKKNEERYAWLEDVRDAQGVRPGEPGYDKRTLLIPGSAWKQFSPFERQYWEIKSKHWDTFVFFKMGNFYEL</sequence>
<name>A0A9W8CN44_9FUNG</name>
<dbReference type="SUPFAM" id="SSF55271">
    <property type="entry name" value="DNA repair protein MutS, domain I"/>
    <property type="match status" value="1"/>
</dbReference>
<evidence type="ECO:0000259" key="2">
    <source>
        <dbReference type="Pfam" id="PF01624"/>
    </source>
</evidence>
<dbReference type="Pfam" id="PF01624">
    <property type="entry name" value="MutS_I"/>
    <property type="match status" value="1"/>
</dbReference>
<dbReference type="GO" id="GO:0005524">
    <property type="term" value="F:ATP binding"/>
    <property type="evidence" value="ECO:0007669"/>
    <property type="project" value="InterPro"/>
</dbReference>
<protein>
    <submittedName>
        <fullName evidence="3">DNA mismatch repair protein msh6</fullName>
    </submittedName>
</protein>
<evidence type="ECO:0000256" key="1">
    <source>
        <dbReference type="SAM" id="MobiDB-lite"/>
    </source>
</evidence>
<feature type="compositionally biased region" description="Basic residues" evidence="1">
    <location>
        <begin position="181"/>
        <end position="191"/>
    </location>
</feature>
<reference evidence="3" key="1">
    <citation type="submission" date="2022-07" db="EMBL/GenBank/DDBJ databases">
        <title>Phylogenomic reconstructions and comparative analyses of Kickxellomycotina fungi.</title>
        <authorList>
            <person name="Reynolds N.K."/>
            <person name="Stajich J.E."/>
            <person name="Barry K."/>
            <person name="Grigoriev I.V."/>
            <person name="Crous P."/>
            <person name="Smith M.E."/>
        </authorList>
    </citation>
    <scope>NUCLEOTIDE SEQUENCE</scope>
    <source>
        <strain evidence="3">NBRC 105413</strain>
    </source>
</reference>
<feature type="compositionally biased region" description="Basic and acidic residues" evidence="1">
    <location>
        <begin position="192"/>
        <end position="207"/>
    </location>
</feature>
<dbReference type="EMBL" id="JANBOH010000007">
    <property type="protein sequence ID" value="KAJ1648338.1"/>
    <property type="molecule type" value="Genomic_DNA"/>
</dbReference>
<dbReference type="GO" id="GO:0006298">
    <property type="term" value="P:mismatch repair"/>
    <property type="evidence" value="ECO:0007669"/>
    <property type="project" value="InterPro"/>
</dbReference>